<keyword evidence="4 7" id="KW-0812">Transmembrane</keyword>
<dbReference type="GO" id="GO:0005886">
    <property type="term" value="C:plasma membrane"/>
    <property type="evidence" value="ECO:0007669"/>
    <property type="project" value="UniProtKB-SubCell"/>
</dbReference>
<organism evidence="8">
    <name type="scientific">Fervidicoccus fontis</name>
    <dbReference type="NCBI Taxonomy" id="683846"/>
    <lineage>
        <taxon>Archaea</taxon>
        <taxon>Thermoproteota</taxon>
        <taxon>Thermoprotei</taxon>
        <taxon>Fervidicoccales</taxon>
        <taxon>Fervidicoccaceae</taxon>
        <taxon>Fervidicoccus</taxon>
    </lineage>
</organism>
<evidence type="ECO:0000256" key="3">
    <source>
        <dbReference type="ARBA" id="ARBA00022475"/>
    </source>
</evidence>
<sequence>MSWAAPSALESLYAYSPLVLSLGYFIYSRLTGFVLVRLPTVEEMKACGSVLLPLLRTAAYIVRAWAALTFAFLVAGFVGELAPKHLMLSYLSSTRRVGYLLAALFAPLLVVCSCVMVPIFAGPVRARAGIDLR</sequence>
<dbReference type="AlphaFoldDB" id="A0A7J3ZKA2"/>
<proteinExistence type="inferred from homology"/>
<dbReference type="Pfam" id="PF03773">
    <property type="entry name" value="ArsP_1"/>
    <property type="match status" value="1"/>
</dbReference>
<gene>
    <name evidence="8" type="ORF">ENM78_03700</name>
</gene>
<keyword evidence="3" id="KW-1003">Cell membrane</keyword>
<accession>A0A7J3ZKA2</accession>
<keyword evidence="5 7" id="KW-1133">Transmembrane helix</keyword>
<evidence type="ECO:0000256" key="2">
    <source>
        <dbReference type="ARBA" id="ARBA00006386"/>
    </source>
</evidence>
<evidence type="ECO:0000256" key="4">
    <source>
        <dbReference type="ARBA" id="ARBA00022692"/>
    </source>
</evidence>
<dbReference type="EMBL" id="DRZC01000053">
    <property type="protein sequence ID" value="HHQ80541.1"/>
    <property type="molecule type" value="Genomic_DNA"/>
</dbReference>
<protein>
    <submittedName>
        <fullName evidence="8">Uncharacterized protein</fullName>
    </submittedName>
</protein>
<comment type="caution">
    <text evidence="8">The sequence shown here is derived from an EMBL/GenBank/DDBJ whole genome shotgun (WGS) entry which is preliminary data.</text>
</comment>
<dbReference type="InterPro" id="IPR005524">
    <property type="entry name" value="DUF318"/>
</dbReference>
<feature type="transmembrane region" description="Helical" evidence="7">
    <location>
        <begin position="57"/>
        <end position="79"/>
    </location>
</feature>
<evidence type="ECO:0000256" key="5">
    <source>
        <dbReference type="ARBA" id="ARBA00022989"/>
    </source>
</evidence>
<keyword evidence="6 7" id="KW-0472">Membrane</keyword>
<reference evidence="8" key="1">
    <citation type="journal article" date="2020" name="mSystems">
        <title>Genome- and Community-Level Interaction Insights into Carbon Utilization and Element Cycling Functions of Hydrothermarchaeota in Hydrothermal Sediment.</title>
        <authorList>
            <person name="Zhou Z."/>
            <person name="Liu Y."/>
            <person name="Xu W."/>
            <person name="Pan J."/>
            <person name="Luo Z.H."/>
            <person name="Li M."/>
        </authorList>
    </citation>
    <scope>NUCLEOTIDE SEQUENCE [LARGE SCALE GENOMIC DNA]</scope>
    <source>
        <strain evidence="8">SpSt-1116</strain>
    </source>
</reference>
<feature type="transmembrane region" description="Helical" evidence="7">
    <location>
        <begin position="99"/>
        <end position="124"/>
    </location>
</feature>
<feature type="transmembrane region" description="Helical" evidence="7">
    <location>
        <begin position="12"/>
        <end position="36"/>
    </location>
</feature>
<evidence type="ECO:0000256" key="1">
    <source>
        <dbReference type="ARBA" id="ARBA00004651"/>
    </source>
</evidence>
<evidence type="ECO:0000256" key="6">
    <source>
        <dbReference type="ARBA" id="ARBA00023136"/>
    </source>
</evidence>
<evidence type="ECO:0000256" key="7">
    <source>
        <dbReference type="SAM" id="Phobius"/>
    </source>
</evidence>
<comment type="similarity">
    <text evidence="2">Belongs to the UPF0718 family.</text>
</comment>
<name>A0A7J3ZKA2_9CREN</name>
<evidence type="ECO:0000313" key="8">
    <source>
        <dbReference type="EMBL" id="HHQ80541.1"/>
    </source>
</evidence>
<comment type="subcellular location">
    <subcellularLocation>
        <location evidence="1">Cell membrane</location>
        <topology evidence="1">Multi-pass membrane protein</topology>
    </subcellularLocation>
</comment>